<comment type="caution">
    <text evidence="2">The sequence shown here is derived from an EMBL/GenBank/DDBJ whole genome shotgun (WGS) entry which is preliminary data.</text>
</comment>
<proteinExistence type="predicted"/>
<sequence>MGGAELAEPSTAARDTTRPSYQAYRILHFGFTVAPILAGLDKFFNLLVDWYKYLPSVVSNLVGGHGHALMLVVGVIEVVAGVGVALRPRIFSYVVAVWLWGIIVNLLLIPGYFDVALRDFGLSLGALAFGRLSSEYSDK</sequence>
<evidence type="ECO:0008006" key="4">
    <source>
        <dbReference type="Google" id="ProtNLM"/>
    </source>
</evidence>
<keyword evidence="1" id="KW-0472">Membrane</keyword>
<protein>
    <recommendedName>
        <fullName evidence="4">DoxX family membrane protein</fullName>
    </recommendedName>
</protein>
<reference evidence="2 3" key="1">
    <citation type="journal article" date="2019" name="Nat. Microbiol.">
        <title>Mediterranean grassland soil C-N compound turnover is dependent on rainfall and depth, and is mediated by genomically divergent microorganisms.</title>
        <authorList>
            <person name="Diamond S."/>
            <person name="Andeer P.F."/>
            <person name="Li Z."/>
            <person name="Crits-Christoph A."/>
            <person name="Burstein D."/>
            <person name="Anantharaman K."/>
            <person name="Lane K.R."/>
            <person name="Thomas B.C."/>
            <person name="Pan C."/>
            <person name="Northen T.R."/>
            <person name="Banfield J.F."/>
        </authorList>
    </citation>
    <scope>NUCLEOTIDE SEQUENCE [LARGE SCALE GENOMIC DNA]</scope>
    <source>
        <strain evidence="2">WS_6</strain>
    </source>
</reference>
<evidence type="ECO:0000313" key="2">
    <source>
        <dbReference type="EMBL" id="TMQ60115.1"/>
    </source>
</evidence>
<keyword evidence="1" id="KW-0812">Transmembrane</keyword>
<evidence type="ECO:0000256" key="1">
    <source>
        <dbReference type="SAM" id="Phobius"/>
    </source>
</evidence>
<dbReference type="EMBL" id="VBOW01000017">
    <property type="protein sequence ID" value="TMQ60115.1"/>
    <property type="molecule type" value="Genomic_DNA"/>
</dbReference>
<dbReference type="AlphaFoldDB" id="A0A538T909"/>
<gene>
    <name evidence="2" type="ORF">E6K76_02730</name>
</gene>
<feature type="transmembrane region" description="Helical" evidence="1">
    <location>
        <begin position="26"/>
        <end position="48"/>
    </location>
</feature>
<name>A0A538T909_UNCEI</name>
<dbReference type="Proteomes" id="UP000316852">
    <property type="component" value="Unassembled WGS sequence"/>
</dbReference>
<feature type="transmembrane region" description="Helical" evidence="1">
    <location>
        <begin position="93"/>
        <end position="113"/>
    </location>
</feature>
<evidence type="ECO:0000313" key="3">
    <source>
        <dbReference type="Proteomes" id="UP000316852"/>
    </source>
</evidence>
<feature type="transmembrane region" description="Helical" evidence="1">
    <location>
        <begin position="68"/>
        <end position="86"/>
    </location>
</feature>
<keyword evidence="1" id="KW-1133">Transmembrane helix</keyword>
<accession>A0A538T909</accession>
<organism evidence="2 3">
    <name type="scientific">Eiseniibacteriota bacterium</name>
    <dbReference type="NCBI Taxonomy" id="2212470"/>
    <lineage>
        <taxon>Bacteria</taxon>
        <taxon>Candidatus Eiseniibacteriota</taxon>
    </lineage>
</organism>